<reference evidence="2 3" key="1">
    <citation type="journal article" date="2009" name="Environ. Microbiol.">
        <title>Genome sequence of Desulfobacterium autotrophicum HRM2, a marine sulfate reducer oxidizing organic carbon completely to carbon dioxide.</title>
        <authorList>
            <person name="Strittmatter A.W."/>
            <person name="Liesegang H."/>
            <person name="Rabus R."/>
            <person name="Decker I."/>
            <person name="Amann J."/>
            <person name="Andres S."/>
            <person name="Henne A."/>
            <person name="Fricke W.F."/>
            <person name="Martinez-Arias R."/>
            <person name="Bartels D."/>
            <person name="Goesmann A."/>
            <person name="Krause L."/>
            <person name="Puehler A."/>
            <person name="Klenk H.P."/>
            <person name="Richter M."/>
            <person name="Schuler M."/>
            <person name="Gloeckner F.O."/>
            <person name="Meyerdierks A."/>
            <person name="Gottschalk G."/>
            <person name="Amann R."/>
        </authorList>
    </citation>
    <scope>NUCLEOTIDE SEQUENCE [LARGE SCALE GENOMIC DNA]</scope>
    <source>
        <strain evidence="3">ATCC 43914 / DSM 3382 / HRM2</strain>
    </source>
</reference>
<dbReference type="eggNOG" id="ENOG502ZQRF">
    <property type="taxonomic scope" value="Bacteria"/>
</dbReference>
<dbReference type="KEGG" id="dat:HRM2_18080"/>
<dbReference type="HOGENOM" id="CLU_791609_0_0_7"/>
<feature type="region of interest" description="Disordered" evidence="1">
    <location>
        <begin position="1"/>
        <end position="60"/>
    </location>
</feature>
<dbReference type="EMBL" id="CP001087">
    <property type="protein sequence ID" value="ACN14910.1"/>
    <property type="molecule type" value="Genomic_DNA"/>
</dbReference>
<sequence length="350" mass="38131">MQIHPGQQKKSQSIPNPGETSPGDRSNGMTFKTLLAQELSSQSSSENSNGPDSKSGLIRLGKVTQNVPTVSELIYKTDHKEACWNILAKQVNGDKAFTSIAPETEIFLNPETSELSWGDKGEEENVVSTGNEKRPDTRMEDKTLPLTSESVNEAAATLSNAARKYIGTAYSKMDCYELVVGGLKTMGIQYQGKGGLGKHLMEKAVNKGFSYNHYLNGEGILEATGSNPYKRKVFKIDNADVEADKAMAEMAPFLRDGQILSFSTRTRGHTGIVSKKNNVWTFINSGKMDHNLAGANGKMGVGEEQLKAEVKNWFRLAGKRREGLTLSLGAVDMGKLAKFSLKKGEGTEKV</sequence>
<feature type="compositionally biased region" description="Polar residues" evidence="1">
    <location>
        <begin position="8"/>
        <end position="30"/>
    </location>
</feature>
<dbReference type="Proteomes" id="UP000000442">
    <property type="component" value="Chromosome"/>
</dbReference>
<accession>C0QBP8</accession>
<name>C0QBP8_DESAH</name>
<dbReference type="AlphaFoldDB" id="C0QBP8"/>
<keyword evidence="3" id="KW-1185">Reference proteome</keyword>
<evidence type="ECO:0000313" key="3">
    <source>
        <dbReference type="Proteomes" id="UP000000442"/>
    </source>
</evidence>
<feature type="region of interest" description="Disordered" evidence="1">
    <location>
        <begin position="114"/>
        <end position="138"/>
    </location>
</feature>
<proteinExistence type="predicted"/>
<feature type="compositionally biased region" description="Low complexity" evidence="1">
    <location>
        <begin position="40"/>
        <end position="55"/>
    </location>
</feature>
<organism evidence="2 3">
    <name type="scientific">Desulforapulum autotrophicum (strain ATCC 43914 / DSM 3382 / VKM B-1955 / HRM2)</name>
    <name type="common">Desulfobacterium autotrophicum</name>
    <dbReference type="NCBI Taxonomy" id="177437"/>
    <lineage>
        <taxon>Bacteria</taxon>
        <taxon>Pseudomonadati</taxon>
        <taxon>Thermodesulfobacteriota</taxon>
        <taxon>Desulfobacteria</taxon>
        <taxon>Desulfobacterales</taxon>
        <taxon>Desulfobacteraceae</taxon>
        <taxon>Desulforapulum</taxon>
    </lineage>
</organism>
<evidence type="ECO:0000313" key="2">
    <source>
        <dbReference type="EMBL" id="ACN14910.1"/>
    </source>
</evidence>
<dbReference type="STRING" id="177437.HRM2_18080"/>
<protein>
    <submittedName>
        <fullName evidence="2">Uncharacterized protein</fullName>
    </submittedName>
</protein>
<evidence type="ECO:0000256" key="1">
    <source>
        <dbReference type="SAM" id="MobiDB-lite"/>
    </source>
</evidence>
<gene>
    <name evidence="2" type="ordered locus">HRM2_18080</name>
</gene>